<dbReference type="Pfam" id="PF00084">
    <property type="entry name" value="Sushi"/>
    <property type="match status" value="1"/>
</dbReference>
<keyword evidence="3" id="KW-1133">Transmembrane helix</keyword>
<accession>A0A210PYZ7</accession>
<gene>
    <name evidence="5" type="ORF">KP79_PYT22855</name>
</gene>
<evidence type="ECO:0000256" key="1">
    <source>
        <dbReference type="ARBA" id="ARBA00023157"/>
    </source>
</evidence>
<dbReference type="CDD" id="cd00033">
    <property type="entry name" value="CCP"/>
    <property type="match status" value="1"/>
</dbReference>
<dbReference type="OrthoDB" id="6039918at2759"/>
<dbReference type="InterPro" id="IPR035976">
    <property type="entry name" value="Sushi/SCR/CCP_sf"/>
</dbReference>
<organism evidence="5 6">
    <name type="scientific">Mizuhopecten yessoensis</name>
    <name type="common">Japanese scallop</name>
    <name type="synonym">Patinopecten yessoensis</name>
    <dbReference type="NCBI Taxonomy" id="6573"/>
    <lineage>
        <taxon>Eukaryota</taxon>
        <taxon>Metazoa</taxon>
        <taxon>Spiralia</taxon>
        <taxon>Lophotrochozoa</taxon>
        <taxon>Mollusca</taxon>
        <taxon>Bivalvia</taxon>
        <taxon>Autobranchia</taxon>
        <taxon>Pteriomorphia</taxon>
        <taxon>Pectinida</taxon>
        <taxon>Pectinoidea</taxon>
        <taxon>Pectinidae</taxon>
        <taxon>Mizuhopecten</taxon>
    </lineage>
</organism>
<keyword evidence="6" id="KW-1185">Reference proteome</keyword>
<dbReference type="AlphaFoldDB" id="A0A210PYZ7"/>
<dbReference type="Proteomes" id="UP000242188">
    <property type="component" value="Unassembled WGS sequence"/>
</dbReference>
<keyword evidence="3" id="KW-0812">Transmembrane</keyword>
<proteinExistence type="predicted"/>
<dbReference type="PROSITE" id="PS50923">
    <property type="entry name" value="SUSHI"/>
    <property type="match status" value="1"/>
</dbReference>
<feature type="domain" description="Sushi" evidence="4">
    <location>
        <begin position="25"/>
        <end position="79"/>
    </location>
</feature>
<keyword evidence="2" id="KW-0768">Sushi</keyword>
<reference evidence="5 6" key="1">
    <citation type="journal article" date="2017" name="Nat. Ecol. Evol.">
        <title>Scallop genome provides insights into evolution of bilaterian karyotype and development.</title>
        <authorList>
            <person name="Wang S."/>
            <person name="Zhang J."/>
            <person name="Jiao W."/>
            <person name="Li J."/>
            <person name="Xun X."/>
            <person name="Sun Y."/>
            <person name="Guo X."/>
            <person name="Huan P."/>
            <person name="Dong B."/>
            <person name="Zhang L."/>
            <person name="Hu X."/>
            <person name="Sun X."/>
            <person name="Wang J."/>
            <person name="Zhao C."/>
            <person name="Wang Y."/>
            <person name="Wang D."/>
            <person name="Huang X."/>
            <person name="Wang R."/>
            <person name="Lv J."/>
            <person name="Li Y."/>
            <person name="Zhang Z."/>
            <person name="Liu B."/>
            <person name="Lu W."/>
            <person name="Hui Y."/>
            <person name="Liang J."/>
            <person name="Zhou Z."/>
            <person name="Hou R."/>
            <person name="Li X."/>
            <person name="Liu Y."/>
            <person name="Li H."/>
            <person name="Ning X."/>
            <person name="Lin Y."/>
            <person name="Zhao L."/>
            <person name="Xing Q."/>
            <person name="Dou J."/>
            <person name="Li Y."/>
            <person name="Mao J."/>
            <person name="Guo H."/>
            <person name="Dou H."/>
            <person name="Li T."/>
            <person name="Mu C."/>
            <person name="Jiang W."/>
            <person name="Fu Q."/>
            <person name="Fu X."/>
            <person name="Miao Y."/>
            <person name="Liu J."/>
            <person name="Yu Q."/>
            <person name="Li R."/>
            <person name="Liao H."/>
            <person name="Li X."/>
            <person name="Kong Y."/>
            <person name="Jiang Z."/>
            <person name="Chourrout D."/>
            <person name="Li R."/>
            <person name="Bao Z."/>
        </authorList>
    </citation>
    <scope>NUCLEOTIDE SEQUENCE [LARGE SCALE GENOMIC DNA]</scope>
    <source>
        <strain evidence="5 6">PY_sf001</strain>
    </source>
</reference>
<feature type="transmembrane region" description="Helical" evidence="3">
    <location>
        <begin position="90"/>
        <end position="111"/>
    </location>
</feature>
<dbReference type="EMBL" id="NEDP02005367">
    <property type="protein sequence ID" value="OWF41710.1"/>
    <property type="molecule type" value="Genomic_DNA"/>
</dbReference>
<dbReference type="Gene3D" id="2.10.70.10">
    <property type="entry name" value="Complement Module, domain 1"/>
    <property type="match status" value="1"/>
</dbReference>
<evidence type="ECO:0000259" key="4">
    <source>
        <dbReference type="PROSITE" id="PS50923"/>
    </source>
</evidence>
<keyword evidence="1" id="KW-1015">Disulfide bond</keyword>
<comment type="caution">
    <text evidence="5">The sequence shown here is derived from an EMBL/GenBank/DDBJ whole genome shotgun (WGS) entry which is preliminary data.</text>
</comment>
<comment type="caution">
    <text evidence="2">Lacks conserved residue(s) required for the propagation of feature annotation.</text>
</comment>
<evidence type="ECO:0000313" key="5">
    <source>
        <dbReference type="EMBL" id="OWF41710.1"/>
    </source>
</evidence>
<dbReference type="InterPro" id="IPR000436">
    <property type="entry name" value="Sushi_SCR_CCP_dom"/>
</dbReference>
<dbReference type="SMART" id="SM00032">
    <property type="entry name" value="CCP"/>
    <property type="match status" value="1"/>
</dbReference>
<sequence>MTTDNMAEPALPECSLITELPGTNASHPTPDIVLSTEQRIVGTSVDITCPEGYNVIGQDTITCLISGKWDVDALPHCNDVVYGIPDSTKIYLGVFAICGALCLIVFTVVLTKIICFKDKKKYSDSNFLGRSTESVSSMQYFPEEKQYRAPTQPEVIVIEEQHPSTPPPDIDTIATYVNQSYLTDEQERWRQRLSSYDSSFDGDFDLQWHHVQGEVPQDNGRKWSNHSIQGVDTYDYDQYGGMPVIGEGDHIDDDRTPF</sequence>
<evidence type="ECO:0000256" key="3">
    <source>
        <dbReference type="SAM" id="Phobius"/>
    </source>
</evidence>
<evidence type="ECO:0000313" key="6">
    <source>
        <dbReference type="Proteomes" id="UP000242188"/>
    </source>
</evidence>
<keyword evidence="3" id="KW-0472">Membrane</keyword>
<name>A0A210PYZ7_MIZYE</name>
<evidence type="ECO:0000256" key="2">
    <source>
        <dbReference type="PROSITE-ProRule" id="PRU00302"/>
    </source>
</evidence>
<dbReference type="SUPFAM" id="SSF57535">
    <property type="entry name" value="Complement control module/SCR domain"/>
    <property type="match status" value="1"/>
</dbReference>
<protein>
    <recommendedName>
        <fullName evidence="4">Sushi domain-containing protein</fullName>
    </recommendedName>
</protein>